<comment type="function">
    <text evidence="8">Part of the outer membrane protein assembly complex, which is involved in assembly and insertion of beta-barrel proteins into the outer membrane.</text>
</comment>
<dbReference type="EMBL" id="AP018738">
    <property type="protein sequence ID" value="BBE49927.1"/>
    <property type="molecule type" value="Genomic_DNA"/>
</dbReference>
<feature type="domain" description="POTRA" evidence="10">
    <location>
        <begin position="24"/>
        <end position="91"/>
    </location>
</feature>
<dbReference type="FunFam" id="3.10.20.310:FF:000002">
    <property type="entry name" value="Outer membrane protein assembly factor BamA"/>
    <property type="match status" value="1"/>
</dbReference>
<dbReference type="GO" id="GO:0051205">
    <property type="term" value="P:protein insertion into membrane"/>
    <property type="evidence" value="ECO:0007669"/>
    <property type="project" value="UniProtKB-UniRule"/>
</dbReference>
<proteinExistence type="inferred from homology"/>
<dbReference type="RefSeq" id="WP_062625630.1">
    <property type="nucleotide sequence ID" value="NZ_AP018738.1"/>
</dbReference>
<dbReference type="Gene3D" id="2.40.160.50">
    <property type="entry name" value="membrane protein fhac: a member of the omp85/tpsb transporter family"/>
    <property type="match status" value="1"/>
</dbReference>
<dbReference type="HAMAP" id="MF_01430">
    <property type="entry name" value="OM_assembly_BamA"/>
    <property type="match status" value="1"/>
</dbReference>
<dbReference type="InterPro" id="IPR000184">
    <property type="entry name" value="Bac_surfAg_D15"/>
</dbReference>
<dbReference type="AlphaFoldDB" id="A0A2Z6G8Y8"/>
<dbReference type="PIRSF" id="PIRSF006076">
    <property type="entry name" value="OM_assembly_OMP85"/>
    <property type="match status" value="1"/>
</dbReference>
<keyword evidence="12" id="KW-1185">Reference proteome</keyword>
<reference evidence="11 12" key="1">
    <citation type="submission" date="2018-06" db="EMBL/GenBank/DDBJ databases">
        <title>OYT1 Genome Sequencing.</title>
        <authorList>
            <person name="Kato S."/>
            <person name="Itoh T."/>
            <person name="Ohkuma M."/>
        </authorList>
    </citation>
    <scope>NUCLEOTIDE SEQUENCE [LARGE SCALE GENOMIC DNA]</scope>
    <source>
        <strain evidence="11 12">OYT1</strain>
    </source>
</reference>
<evidence type="ECO:0000256" key="7">
    <source>
        <dbReference type="ARBA" id="ARBA00023237"/>
    </source>
</evidence>
<keyword evidence="5 8" id="KW-0677">Repeat</keyword>
<dbReference type="Pfam" id="PF07244">
    <property type="entry name" value="POTRA"/>
    <property type="match status" value="4"/>
</dbReference>
<evidence type="ECO:0000259" key="10">
    <source>
        <dbReference type="PROSITE" id="PS51779"/>
    </source>
</evidence>
<sequence length="763" mass="83883" precursor="true">MDFKKLALLLSLLYATPSQAIEPFVVKDIRVEGIQRTEAGTVFSYLPIKVGDTLDDTKSASAIRALFATGFFKDVRLEVEQGVLVVLVRERPAIASVTIEGVKDFPKDQLSNSMKMVGLAEGRIFDKSALDKAVQELKRQYVARGKYGVTVKGRVTELERNRVAVNLDVMEGGVSTIKQINFVGNHAFPGDELQDMMKLNTSNWKSWITKDDQYSKQKLSGDLETVRSHYLDNGYLEFTIDSTQVSISPDKQDIYITVNVTEGDKYTVSEIKFSGGEKVLSHDLARTQLTIKPGSVFSRKEISESTRKITEQFGDLGYAFANVNVIPELDKEKHTASLTIVSEPGQRVYVRRINVAGNTKTRDEVIRREFRQMESAWYATSKLKKSKQKVDRLEYFSAVNIETPPIQGTADQLDVNITVKEKSTGSLNVSAGLSSGEGLILGGSISQSNIFGSGNFLSTQVNTSKINQVYSVSYTNPYYTDTGISRGFDVYKRTTKTVNGTVMARYLSDTIGTGIRFGVPLDDDDSLQYGLSAERTTLGITALTPQRYIDYINTFGATTSNLSATIGLNHDSRDSAIYTTQGTVRRAYTEISMPISSQQYYKLNFQQQWFYPVARDVTFMLNGELGFGNGYGNKTFPFFKNFYAGGIGSVRGYQPNSLGPIDASGFSTGGTKRVVANAELLFPIPGQGRDPSLRMSAFVDAGAVYGQTGGGVTAGVAGFRYTTGVALAWLSPVGPLKISVGTPINKQQGDRLQMFQFTLGSLF</sequence>
<organism evidence="11 12">
    <name type="scientific">Ferriphaselus amnicola</name>
    <dbReference type="NCBI Taxonomy" id="1188319"/>
    <lineage>
        <taxon>Bacteria</taxon>
        <taxon>Pseudomonadati</taxon>
        <taxon>Pseudomonadota</taxon>
        <taxon>Betaproteobacteria</taxon>
        <taxon>Nitrosomonadales</taxon>
        <taxon>Gallionellaceae</taxon>
        <taxon>Ferriphaselus</taxon>
    </lineage>
</organism>
<evidence type="ECO:0000313" key="11">
    <source>
        <dbReference type="EMBL" id="BBE49927.1"/>
    </source>
</evidence>
<evidence type="ECO:0000256" key="6">
    <source>
        <dbReference type="ARBA" id="ARBA00023136"/>
    </source>
</evidence>
<feature type="chain" id="PRO_5017491511" description="Outer membrane protein assembly factor BamA" evidence="8">
    <location>
        <begin position="21"/>
        <end position="763"/>
    </location>
</feature>
<accession>A0A2Z6G8Y8</accession>
<dbReference type="OrthoDB" id="9803054at2"/>
<feature type="domain" description="POTRA" evidence="10">
    <location>
        <begin position="348"/>
        <end position="422"/>
    </location>
</feature>
<dbReference type="GO" id="GO:0009279">
    <property type="term" value="C:cell outer membrane"/>
    <property type="evidence" value="ECO:0007669"/>
    <property type="project" value="UniProtKB-SubCell"/>
</dbReference>
<evidence type="ECO:0000256" key="4">
    <source>
        <dbReference type="ARBA" id="ARBA00022729"/>
    </source>
</evidence>
<dbReference type="PANTHER" id="PTHR12815:SF23">
    <property type="entry name" value="OUTER MEMBRANE PROTEIN ASSEMBLY FACTOR BAMA"/>
    <property type="match status" value="1"/>
</dbReference>
<keyword evidence="3 8" id="KW-0812">Transmembrane</keyword>
<evidence type="ECO:0000256" key="8">
    <source>
        <dbReference type="HAMAP-Rule" id="MF_01430"/>
    </source>
</evidence>
<keyword evidence="2 8" id="KW-1134">Transmembrane beta strand</keyword>
<comment type="similarity">
    <text evidence="8">Belongs to the BamA family.</text>
</comment>
<dbReference type="InterPro" id="IPR023707">
    <property type="entry name" value="OM_assembly_BamA"/>
</dbReference>
<dbReference type="Gene3D" id="3.10.20.310">
    <property type="entry name" value="membrane protein fhac"/>
    <property type="match status" value="5"/>
</dbReference>
<keyword evidence="4 8" id="KW-0732">Signal</keyword>
<dbReference type="Pfam" id="PF01103">
    <property type="entry name" value="Omp85"/>
    <property type="match status" value="1"/>
</dbReference>
<dbReference type="InterPro" id="IPR010827">
    <property type="entry name" value="BamA/TamA_POTRA"/>
</dbReference>
<evidence type="ECO:0000256" key="2">
    <source>
        <dbReference type="ARBA" id="ARBA00022452"/>
    </source>
</evidence>
<evidence type="ECO:0000256" key="1">
    <source>
        <dbReference type="ARBA" id="ARBA00004370"/>
    </source>
</evidence>
<evidence type="ECO:0000256" key="3">
    <source>
        <dbReference type="ARBA" id="ARBA00022692"/>
    </source>
</evidence>
<dbReference type="InterPro" id="IPR039910">
    <property type="entry name" value="D15-like"/>
</dbReference>
<protein>
    <recommendedName>
        <fullName evidence="8 9">Outer membrane protein assembly factor BamA</fullName>
    </recommendedName>
</protein>
<dbReference type="KEGG" id="fam:OYT1_ch0354"/>
<dbReference type="PROSITE" id="PS51779">
    <property type="entry name" value="POTRA"/>
    <property type="match status" value="4"/>
</dbReference>
<feature type="signal peptide" evidence="8">
    <location>
        <begin position="1"/>
        <end position="20"/>
    </location>
</feature>
<gene>
    <name evidence="8" type="primary">bamA</name>
    <name evidence="11" type="ORF">OYT1_ch0354</name>
</gene>
<keyword evidence="7 8" id="KW-0998">Cell outer membrane</keyword>
<dbReference type="Proteomes" id="UP000033070">
    <property type="component" value="Chromosome"/>
</dbReference>
<evidence type="ECO:0000256" key="5">
    <source>
        <dbReference type="ARBA" id="ARBA00022737"/>
    </source>
</evidence>
<keyword evidence="6 8" id="KW-0472">Membrane</keyword>
<dbReference type="GO" id="GO:0043165">
    <property type="term" value="P:Gram-negative-bacterium-type cell outer membrane assembly"/>
    <property type="evidence" value="ECO:0007669"/>
    <property type="project" value="UniProtKB-UniRule"/>
</dbReference>
<dbReference type="NCBIfam" id="TIGR03303">
    <property type="entry name" value="OM_YaeT"/>
    <property type="match status" value="1"/>
</dbReference>
<evidence type="ECO:0000256" key="9">
    <source>
        <dbReference type="NCBIfam" id="TIGR03303"/>
    </source>
</evidence>
<name>A0A2Z6G8Y8_9PROT</name>
<dbReference type="PANTHER" id="PTHR12815">
    <property type="entry name" value="SORTING AND ASSEMBLY MACHINERY SAMM50 PROTEIN FAMILY MEMBER"/>
    <property type="match status" value="1"/>
</dbReference>
<evidence type="ECO:0000313" key="12">
    <source>
        <dbReference type="Proteomes" id="UP000033070"/>
    </source>
</evidence>
<comment type="subcellular location">
    <subcellularLocation>
        <location evidence="8">Cell outer membrane</location>
    </subcellularLocation>
    <subcellularLocation>
        <location evidence="1">Membrane</location>
    </subcellularLocation>
</comment>
<feature type="domain" description="POTRA" evidence="10">
    <location>
        <begin position="175"/>
        <end position="263"/>
    </location>
</feature>
<dbReference type="InterPro" id="IPR034746">
    <property type="entry name" value="POTRA"/>
</dbReference>
<comment type="subunit">
    <text evidence="8">Part of the Bam complex.</text>
</comment>
<feature type="domain" description="POTRA" evidence="10">
    <location>
        <begin position="266"/>
        <end position="345"/>
    </location>
</feature>
<dbReference type="STRING" id="1188319.OYT1_00398"/>